<gene>
    <name evidence="1" type="ORF">METZ01_LOCUS296276</name>
</gene>
<dbReference type="EMBL" id="UINC01091001">
    <property type="protein sequence ID" value="SVC43422.1"/>
    <property type="molecule type" value="Genomic_DNA"/>
</dbReference>
<name>A0A382M7S5_9ZZZZ</name>
<accession>A0A382M7S5</accession>
<sequence length="136" mass="14808">MSTKDDIIHIKAGLVTLGDAIEKLTVSVDDSDEVANVSKSINFKGTADNSIYGKGLSWSGYGNKKQLNYQTNPDRLWSSDIIDINKGSHFSVDNTFVLSEVELGPTVKTSNLKKVGILEGLAVNGNVNFDSFVFYD</sequence>
<proteinExistence type="predicted"/>
<evidence type="ECO:0000313" key="1">
    <source>
        <dbReference type="EMBL" id="SVC43422.1"/>
    </source>
</evidence>
<feature type="non-terminal residue" evidence="1">
    <location>
        <position position="136"/>
    </location>
</feature>
<organism evidence="1">
    <name type="scientific">marine metagenome</name>
    <dbReference type="NCBI Taxonomy" id="408172"/>
    <lineage>
        <taxon>unclassified sequences</taxon>
        <taxon>metagenomes</taxon>
        <taxon>ecological metagenomes</taxon>
    </lineage>
</organism>
<protein>
    <submittedName>
        <fullName evidence="1">Uncharacterized protein</fullName>
    </submittedName>
</protein>
<reference evidence="1" key="1">
    <citation type="submission" date="2018-05" db="EMBL/GenBank/DDBJ databases">
        <authorList>
            <person name="Lanie J.A."/>
            <person name="Ng W.-L."/>
            <person name="Kazmierczak K.M."/>
            <person name="Andrzejewski T.M."/>
            <person name="Davidsen T.M."/>
            <person name="Wayne K.J."/>
            <person name="Tettelin H."/>
            <person name="Glass J.I."/>
            <person name="Rusch D."/>
            <person name="Podicherti R."/>
            <person name="Tsui H.-C.T."/>
            <person name="Winkler M.E."/>
        </authorList>
    </citation>
    <scope>NUCLEOTIDE SEQUENCE</scope>
</reference>
<dbReference type="AlphaFoldDB" id="A0A382M7S5"/>